<feature type="region of interest" description="Disordered" evidence="1">
    <location>
        <begin position="31"/>
        <end position="66"/>
    </location>
</feature>
<dbReference type="PATRIC" id="fig|1173027.3.peg.655"/>
<dbReference type="STRING" id="1173027.Mic7113_0595"/>
<feature type="chain" id="PRO_5003937985" evidence="2">
    <location>
        <begin position="23"/>
        <end position="316"/>
    </location>
</feature>
<keyword evidence="2" id="KW-0732">Signal</keyword>
<dbReference type="Gene3D" id="2.40.70.10">
    <property type="entry name" value="Acid Proteases"/>
    <property type="match status" value="1"/>
</dbReference>
<evidence type="ECO:0000256" key="2">
    <source>
        <dbReference type="SAM" id="SignalP"/>
    </source>
</evidence>
<dbReference type="HOGENOM" id="CLU_068403_0_0_3"/>
<dbReference type="InterPro" id="IPR034122">
    <property type="entry name" value="Retropepsin-like_bacterial"/>
</dbReference>
<sequence length="316" mass="33192">MPSQKRAPILLLSGTLSLTHVACSQVNSLWSPTEPTVPVANTPTPSPATPSPVKSSPIATPITQPTIDPKQAYDRAMDAAYSAETIAESAQSVGDWQLVITRWQEAIGLLKKVPSSSSYHAIAQPKIAQYQRNLGVAQQKASRPGSSASSNTEIPISPGAVFEPSSPTPSPTSNSKTPETAIPGATPKTNTDQKGVFTAPIKRRQSGTPVIDVTFNGTQTFEMVVDTGASGTVITQAMAKSLNIVPNGTVTANTASAKGVTFRTGIVESIAVEGAVEQKVRVSIGGADLDMGLLGQDFFSQYDVSIKQDVVEFRSR</sequence>
<name>K9W9L5_9CYAN</name>
<gene>
    <name evidence="3" type="ORF">Mic7113_0595</name>
</gene>
<dbReference type="Pfam" id="PF13975">
    <property type="entry name" value="gag-asp_proteas"/>
    <property type="match status" value="1"/>
</dbReference>
<feature type="compositionally biased region" description="Polar residues" evidence="1">
    <location>
        <begin position="139"/>
        <end position="154"/>
    </location>
</feature>
<protein>
    <submittedName>
        <fullName evidence="3">Putative aspartyl protease</fullName>
    </submittedName>
</protein>
<feature type="compositionally biased region" description="Low complexity" evidence="1">
    <location>
        <begin position="171"/>
        <end position="180"/>
    </location>
</feature>
<proteinExistence type="predicted"/>
<accession>K9W9L5</accession>
<organism evidence="3 4">
    <name type="scientific">Allocoleopsis franciscana PCC 7113</name>
    <dbReference type="NCBI Taxonomy" id="1173027"/>
    <lineage>
        <taxon>Bacteria</taxon>
        <taxon>Bacillati</taxon>
        <taxon>Cyanobacteriota</taxon>
        <taxon>Cyanophyceae</taxon>
        <taxon>Coleofasciculales</taxon>
        <taxon>Coleofasciculaceae</taxon>
        <taxon>Allocoleopsis</taxon>
        <taxon>Allocoleopsis franciscana</taxon>
    </lineage>
</organism>
<keyword evidence="4" id="KW-1185">Reference proteome</keyword>
<dbReference type="OrthoDB" id="513120at2"/>
<feature type="signal peptide" evidence="2">
    <location>
        <begin position="1"/>
        <end position="22"/>
    </location>
</feature>
<dbReference type="GO" id="GO:0006508">
    <property type="term" value="P:proteolysis"/>
    <property type="evidence" value="ECO:0007669"/>
    <property type="project" value="UniProtKB-KW"/>
</dbReference>
<reference evidence="3 4" key="1">
    <citation type="submission" date="2012-06" db="EMBL/GenBank/DDBJ databases">
        <title>Finished chromosome of genome of Microcoleus sp. PCC 7113.</title>
        <authorList>
            <consortium name="US DOE Joint Genome Institute"/>
            <person name="Gugger M."/>
            <person name="Coursin T."/>
            <person name="Rippka R."/>
            <person name="Tandeau De Marsac N."/>
            <person name="Huntemann M."/>
            <person name="Wei C.-L."/>
            <person name="Han J."/>
            <person name="Detter J.C."/>
            <person name="Han C."/>
            <person name="Tapia R."/>
            <person name="Chen A."/>
            <person name="Kyrpides N."/>
            <person name="Mavromatis K."/>
            <person name="Markowitz V."/>
            <person name="Szeto E."/>
            <person name="Ivanova N."/>
            <person name="Pagani I."/>
            <person name="Pati A."/>
            <person name="Goodwin L."/>
            <person name="Nordberg H.P."/>
            <person name="Cantor M.N."/>
            <person name="Hua S.X."/>
            <person name="Woyke T."/>
            <person name="Kerfeld C.A."/>
        </authorList>
    </citation>
    <scope>NUCLEOTIDE SEQUENCE [LARGE SCALE GENOMIC DNA]</scope>
    <source>
        <strain evidence="3 4">PCC 7113</strain>
    </source>
</reference>
<dbReference type="eggNOG" id="COG3577">
    <property type="taxonomic scope" value="Bacteria"/>
</dbReference>
<keyword evidence="3" id="KW-0645">Protease</keyword>
<dbReference type="CDD" id="cd05483">
    <property type="entry name" value="retropepsin_like_bacteria"/>
    <property type="match status" value="1"/>
</dbReference>
<evidence type="ECO:0000256" key="1">
    <source>
        <dbReference type="SAM" id="MobiDB-lite"/>
    </source>
</evidence>
<dbReference type="AlphaFoldDB" id="K9W9L5"/>
<feature type="region of interest" description="Disordered" evidence="1">
    <location>
        <begin position="134"/>
        <end position="194"/>
    </location>
</feature>
<dbReference type="GO" id="GO:0008233">
    <property type="term" value="F:peptidase activity"/>
    <property type="evidence" value="ECO:0007669"/>
    <property type="project" value="UniProtKB-KW"/>
</dbReference>
<evidence type="ECO:0000313" key="3">
    <source>
        <dbReference type="EMBL" id="AFZ16511.1"/>
    </source>
</evidence>
<dbReference type="EMBL" id="CP003630">
    <property type="protein sequence ID" value="AFZ16511.1"/>
    <property type="molecule type" value="Genomic_DNA"/>
</dbReference>
<feature type="compositionally biased region" description="Low complexity" evidence="1">
    <location>
        <begin position="32"/>
        <end position="43"/>
    </location>
</feature>
<evidence type="ECO:0000313" key="4">
    <source>
        <dbReference type="Proteomes" id="UP000010471"/>
    </source>
</evidence>
<keyword evidence="3" id="KW-0378">Hydrolase</keyword>
<dbReference type="KEGG" id="mic:Mic7113_0595"/>
<dbReference type="InterPro" id="IPR021109">
    <property type="entry name" value="Peptidase_aspartic_dom_sf"/>
</dbReference>
<dbReference type="Proteomes" id="UP000010471">
    <property type="component" value="Chromosome"/>
</dbReference>
<dbReference type="SUPFAM" id="SSF50630">
    <property type="entry name" value="Acid proteases"/>
    <property type="match status" value="1"/>
</dbReference>